<reference evidence="13" key="1">
    <citation type="submission" date="2023-07" db="EMBL/GenBank/DDBJ databases">
        <title>Genome-based characterization of strain KMM 296 and proposal for reclassification of Cobetia litoralis and Cobetia pacifica, and emended description of the species Cobetia amphilecti and Cobetia marina.</title>
        <authorList>
            <person name="Balabanova L."/>
            <person name="Nedashkovskaya O."/>
        </authorList>
    </citation>
    <scope>NUCLEOTIDE SEQUENCE [LARGE SCALE GENOMIC DNA]</scope>
    <source>
        <strain evidence="13">NRIC 0815</strain>
    </source>
</reference>
<keyword evidence="6" id="KW-0418">Kinase</keyword>
<dbReference type="Pfam" id="PF02518">
    <property type="entry name" value="HATPase_c"/>
    <property type="match status" value="1"/>
</dbReference>
<feature type="transmembrane region" description="Helical" evidence="9">
    <location>
        <begin position="156"/>
        <end position="177"/>
    </location>
</feature>
<dbReference type="PROSITE" id="PS50885">
    <property type="entry name" value="HAMP"/>
    <property type="match status" value="1"/>
</dbReference>
<comment type="caution">
    <text evidence="12">The sequence shown here is derived from an EMBL/GenBank/DDBJ whole genome shotgun (WGS) entry which is preliminary data.</text>
</comment>
<proteinExistence type="predicted"/>
<evidence type="ECO:0000259" key="10">
    <source>
        <dbReference type="PROSITE" id="PS50109"/>
    </source>
</evidence>
<dbReference type="EC" id="2.7.13.3" evidence="2"/>
<dbReference type="PANTHER" id="PTHR45436:SF5">
    <property type="entry name" value="SENSOR HISTIDINE KINASE TRCS"/>
    <property type="match status" value="1"/>
</dbReference>
<dbReference type="InterPro" id="IPR003660">
    <property type="entry name" value="HAMP_dom"/>
</dbReference>
<keyword evidence="12" id="KW-0067">ATP-binding</keyword>
<feature type="domain" description="Histidine kinase" evidence="10">
    <location>
        <begin position="239"/>
        <end position="444"/>
    </location>
</feature>
<evidence type="ECO:0000256" key="7">
    <source>
        <dbReference type="ARBA" id="ARBA00022989"/>
    </source>
</evidence>
<dbReference type="Proteomes" id="UP001229025">
    <property type="component" value="Unassembled WGS sequence"/>
</dbReference>
<sequence>MFHIDRRSLRFRLLTRLGGASLAVVLFAWYLHGFFLHELAKDFLGERLKDEASHIVTLLKKDERPVAQLMAAAREESLSFHHFYVLRVGEKVSTSLPALPTQMLPLLEGKGDALFMHQFQQQPLLVYRHVFDIRGDAVQLLIAENFSPVEQGLTRVHWWIAASAILLWGILISLNLLAVRRGLKPLSVLRHQLSELQSGYRKRIVLEAPSELDALVSQLNTLLDEFDLRLTRSRESVANLSHALKTPLAALTQVLRGKRPINEVRRGKMLQRVETIHSQLETELRRARIAGPRAGQTTRPVEEAQRLIEMFQGIYPQRTFLLECLGVSNEHADSWVNVETQDFTEMLGILLDNAGKWSVNQVQCRLTIESDQIVLCVEDDGPGVPQAQLAHLGERGWRQDETHPGYGLGLSILAHLVKHYAGCVSYSTAGAGGLRAEVHLPTRK</sequence>
<evidence type="ECO:0000256" key="2">
    <source>
        <dbReference type="ARBA" id="ARBA00012438"/>
    </source>
</evidence>
<organism evidence="12 13">
    <name type="scientific">Cobetia amphilecti</name>
    <dbReference type="NCBI Taxonomy" id="1055104"/>
    <lineage>
        <taxon>Bacteria</taxon>
        <taxon>Pseudomonadati</taxon>
        <taxon>Pseudomonadota</taxon>
        <taxon>Gammaproteobacteria</taxon>
        <taxon>Oceanospirillales</taxon>
        <taxon>Halomonadaceae</taxon>
        <taxon>Cobetia</taxon>
    </lineage>
</organism>
<keyword evidence="3" id="KW-0597">Phosphoprotein</keyword>
<keyword evidence="12" id="KW-0547">Nucleotide-binding</keyword>
<evidence type="ECO:0000256" key="4">
    <source>
        <dbReference type="ARBA" id="ARBA00022679"/>
    </source>
</evidence>
<dbReference type="InterPro" id="IPR003594">
    <property type="entry name" value="HATPase_dom"/>
</dbReference>
<evidence type="ECO:0000256" key="3">
    <source>
        <dbReference type="ARBA" id="ARBA00022553"/>
    </source>
</evidence>
<comment type="catalytic activity">
    <reaction evidence="1">
        <text>ATP + protein L-histidine = ADP + protein N-phospho-L-histidine.</text>
        <dbReference type="EC" id="2.7.13.3"/>
    </reaction>
</comment>
<accession>A0ABT6UJT4</accession>
<evidence type="ECO:0000256" key="9">
    <source>
        <dbReference type="SAM" id="Phobius"/>
    </source>
</evidence>
<evidence type="ECO:0000313" key="13">
    <source>
        <dbReference type="Proteomes" id="UP001229025"/>
    </source>
</evidence>
<dbReference type="GO" id="GO:0005524">
    <property type="term" value="F:ATP binding"/>
    <property type="evidence" value="ECO:0007669"/>
    <property type="project" value="UniProtKB-KW"/>
</dbReference>
<dbReference type="EMBL" id="JASCSA010000001">
    <property type="protein sequence ID" value="MDI5882993.1"/>
    <property type="molecule type" value="Genomic_DNA"/>
</dbReference>
<feature type="domain" description="HAMP" evidence="11">
    <location>
        <begin position="180"/>
        <end position="231"/>
    </location>
</feature>
<evidence type="ECO:0000256" key="8">
    <source>
        <dbReference type="ARBA" id="ARBA00023012"/>
    </source>
</evidence>
<dbReference type="RefSeq" id="WP_217485914.1">
    <property type="nucleotide sequence ID" value="NZ_JASCSA010000001.1"/>
</dbReference>
<keyword evidence="9" id="KW-0472">Membrane</keyword>
<keyword evidence="4" id="KW-0808">Transferase</keyword>
<keyword evidence="5 9" id="KW-0812">Transmembrane</keyword>
<keyword evidence="8" id="KW-0902">Two-component regulatory system</keyword>
<dbReference type="PANTHER" id="PTHR45436">
    <property type="entry name" value="SENSOR HISTIDINE KINASE YKOH"/>
    <property type="match status" value="1"/>
</dbReference>
<dbReference type="InterPro" id="IPR005467">
    <property type="entry name" value="His_kinase_dom"/>
</dbReference>
<name>A0ABT6UJT4_9GAMM</name>
<evidence type="ECO:0000256" key="5">
    <source>
        <dbReference type="ARBA" id="ARBA00022692"/>
    </source>
</evidence>
<evidence type="ECO:0000256" key="6">
    <source>
        <dbReference type="ARBA" id="ARBA00022777"/>
    </source>
</evidence>
<keyword evidence="7 9" id="KW-1133">Transmembrane helix</keyword>
<keyword evidence="13" id="KW-1185">Reference proteome</keyword>
<feature type="transmembrane region" description="Helical" evidence="9">
    <location>
        <begin position="12"/>
        <end position="31"/>
    </location>
</feature>
<gene>
    <name evidence="12" type="ORF">QLT01_01330</name>
</gene>
<evidence type="ECO:0000256" key="1">
    <source>
        <dbReference type="ARBA" id="ARBA00000085"/>
    </source>
</evidence>
<dbReference type="InterPro" id="IPR050428">
    <property type="entry name" value="TCS_sensor_his_kinase"/>
</dbReference>
<dbReference type="SMART" id="SM00387">
    <property type="entry name" value="HATPase_c"/>
    <property type="match status" value="1"/>
</dbReference>
<dbReference type="PROSITE" id="PS50109">
    <property type="entry name" value="HIS_KIN"/>
    <property type="match status" value="1"/>
</dbReference>
<evidence type="ECO:0000313" key="12">
    <source>
        <dbReference type="EMBL" id="MDI5882993.1"/>
    </source>
</evidence>
<protein>
    <recommendedName>
        <fullName evidence="2">histidine kinase</fullName>
        <ecNumber evidence="2">2.7.13.3</ecNumber>
    </recommendedName>
</protein>
<evidence type="ECO:0000259" key="11">
    <source>
        <dbReference type="PROSITE" id="PS50885"/>
    </source>
</evidence>